<protein>
    <submittedName>
        <fullName evidence="4">AMP-binding protein</fullName>
    </submittedName>
</protein>
<evidence type="ECO:0000313" key="5">
    <source>
        <dbReference type="Proteomes" id="UP001464891"/>
    </source>
</evidence>
<dbReference type="PANTHER" id="PTHR44845">
    <property type="entry name" value="CARRIER DOMAIN-CONTAINING PROTEIN"/>
    <property type="match status" value="1"/>
</dbReference>
<accession>A0ABV0JGU4</accession>
<feature type="domain" description="AMP-dependent synthetase/ligase" evidence="3">
    <location>
        <begin position="14"/>
        <end position="113"/>
    </location>
</feature>
<dbReference type="SUPFAM" id="SSF56801">
    <property type="entry name" value="Acetyl-CoA synthetase-like"/>
    <property type="match status" value="1"/>
</dbReference>
<dbReference type="PANTHER" id="PTHR44845:SF6">
    <property type="entry name" value="BETA-ALANINE-ACTIVATING ENZYME"/>
    <property type="match status" value="1"/>
</dbReference>
<sequence length="133" mass="14301">MYTQLKPDTVTAIFESQVQRTPDGVAVVHHDQQLTYRELNAHANQLARYLSARGIGAGQLVAIALERSLDLITAILGVLKAGAAYIPLDSTLPKDRIISILSDANPILLTTQELAAELGGFSTHSGLTIHLMT</sequence>
<reference evidence="4 5" key="1">
    <citation type="submission" date="2022-04" db="EMBL/GenBank/DDBJ databases">
        <title>Positive selection, recombination, and allopatry shape intraspecific diversity of widespread and dominant cyanobacteria.</title>
        <authorList>
            <person name="Wei J."/>
            <person name="Shu W."/>
            <person name="Hu C."/>
        </authorList>
    </citation>
    <scope>NUCLEOTIDE SEQUENCE [LARGE SCALE GENOMIC DNA]</scope>
    <source>
        <strain evidence="4 5">GB2-A4</strain>
    </source>
</reference>
<evidence type="ECO:0000259" key="3">
    <source>
        <dbReference type="Pfam" id="PF00501"/>
    </source>
</evidence>
<evidence type="ECO:0000256" key="2">
    <source>
        <dbReference type="ARBA" id="ARBA00022553"/>
    </source>
</evidence>
<keyword evidence="5" id="KW-1185">Reference proteome</keyword>
<dbReference type="RefSeq" id="WP_190442374.1">
    <property type="nucleotide sequence ID" value="NZ_JAMPKM010000059.1"/>
</dbReference>
<dbReference type="Pfam" id="PF00501">
    <property type="entry name" value="AMP-binding"/>
    <property type="match status" value="1"/>
</dbReference>
<keyword evidence="2" id="KW-0597">Phosphoprotein</keyword>
<organism evidence="4 5">
    <name type="scientific">Trichocoleus desertorum GB2-A4</name>
    <dbReference type="NCBI Taxonomy" id="2933944"/>
    <lineage>
        <taxon>Bacteria</taxon>
        <taxon>Bacillati</taxon>
        <taxon>Cyanobacteriota</taxon>
        <taxon>Cyanophyceae</taxon>
        <taxon>Leptolyngbyales</taxon>
        <taxon>Trichocoleusaceae</taxon>
        <taxon>Trichocoleus</taxon>
    </lineage>
</organism>
<dbReference type="Gene3D" id="3.40.50.980">
    <property type="match status" value="2"/>
</dbReference>
<dbReference type="InterPro" id="IPR000873">
    <property type="entry name" value="AMP-dep_synth/lig_dom"/>
</dbReference>
<gene>
    <name evidence="4" type="ORF">NC998_28625</name>
</gene>
<dbReference type="Proteomes" id="UP001464891">
    <property type="component" value="Unassembled WGS sequence"/>
</dbReference>
<keyword evidence="1" id="KW-0596">Phosphopantetheine</keyword>
<evidence type="ECO:0000256" key="1">
    <source>
        <dbReference type="ARBA" id="ARBA00022450"/>
    </source>
</evidence>
<evidence type="ECO:0000313" key="4">
    <source>
        <dbReference type="EMBL" id="MEP0821017.1"/>
    </source>
</evidence>
<comment type="caution">
    <text evidence="4">The sequence shown here is derived from an EMBL/GenBank/DDBJ whole genome shotgun (WGS) entry which is preliminary data.</text>
</comment>
<proteinExistence type="predicted"/>
<name>A0ABV0JGU4_9CYAN</name>
<dbReference type="EMBL" id="JAMPKM010000059">
    <property type="protein sequence ID" value="MEP0821017.1"/>
    <property type="molecule type" value="Genomic_DNA"/>
</dbReference>